<dbReference type="InterPro" id="IPR045392">
    <property type="entry name" value="DUF6519"/>
</dbReference>
<gene>
    <name evidence="1" type="ORF">G3I66_17765</name>
</gene>
<sequence>MATDVTRTSYDPARRYTGVVVQQGRISLDAEANEQSAITAGERLEALVDVVGPAGTPDGGYALSAGPSAGFDLTVGPGTMYVGGVRVGLAAPVQYSDQPDWLDAYGDPRFTPVPERDPEREHVFLELTEYPVTATEDPMLRDPALGGVDGAARLRIVQRVRRLSVLAGRCADALDATTRAWADEGLVFRPDTMRLEPASRLQVEFDGPATAPNPCDPAAAGGYLGADNQNIRVQVSHVDPVTGTFDLLWGWDNASFLYRVTSDDASPPTLTLDRSPVDTYHHPRTGQAVQVLRAAASLTAEDGRTEGWAAAPTGESAVLTSPYDPDTRAVALPAPLPAAYLDPDRTPQLYLRVWEGLRTGITPGTAVTLPGTGVRVRVTVEGGLPVHRGAGWSFAVRPATPDGVLPARLLHAPQPPDGPRMWACPLAVIDWPDDKFRLLEDCRRPFAPLVDVSTRSQGCCTVTITPEQARGDGLQRIIDQVARSPRKEGRDGRITLCLRPGRYVLDQPLVFTREHSALHLEGCGDGVVLDARGSGSHAFGQGMIVVVGAWDVRISGIEFRLPLTPPDEQGSEQIRRLVRSIGVRPVNCHDLTISRCAFVFLVPRDEQPSLGVGVFAGGICDGLVVTDTAFECRRRDLVAGPPPAPQAVVGVLVSSTVIRGEPRVVARLGDMRLRDNVFSGLSGAVVAVAVCSGTQVIDGNRADRCHDGVLLGLLEQEEAARERKEPPRERASAVDALLVAVQYPLPDQFTVSDPVPPPEQVPSTLMVRDNRIECVPVPDDRFSGTALLVLGQRPADTEEPASGSALVHGNQLSGLLPYPVAVLENMHGTSVTITGNVVSNLHAEGKSLQVDGSKAATAVTGNVLKGTADFPGRLWPAPLNTWLPFNAGG</sequence>
<reference evidence="1 2" key="1">
    <citation type="submission" date="2020-01" db="EMBL/GenBank/DDBJ databases">
        <title>Insect and environment-associated Actinomycetes.</title>
        <authorList>
            <person name="Currrie C."/>
            <person name="Chevrette M."/>
            <person name="Carlson C."/>
            <person name="Stubbendieck R."/>
            <person name="Wendt-Pienkowski E."/>
        </authorList>
    </citation>
    <scope>NUCLEOTIDE SEQUENCE [LARGE SCALE GENOMIC DNA]</scope>
    <source>
        <strain evidence="1 2">SID7739</strain>
    </source>
</reference>
<dbReference type="EMBL" id="JAAGMQ010000526">
    <property type="protein sequence ID" value="NEC34993.1"/>
    <property type="molecule type" value="Genomic_DNA"/>
</dbReference>
<proteinExistence type="predicted"/>
<dbReference type="InterPro" id="IPR012334">
    <property type="entry name" value="Pectin_lyas_fold"/>
</dbReference>
<evidence type="ECO:0000313" key="2">
    <source>
        <dbReference type="Proteomes" id="UP000475666"/>
    </source>
</evidence>
<accession>A0A6G3TEG8</accession>
<dbReference type="Gene3D" id="2.160.20.10">
    <property type="entry name" value="Single-stranded right-handed beta-helix, Pectin lyase-like"/>
    <property type="match status" value="1"/>
</dbReference>
<dbReference type="SUPFAM" id="SSF51126">
    <property type="entry name" value="Pectin lyase-like"/>
    <property type="match status" value="1"/>
</dbReference>
<dbReference type="Pfam" id="PF20129">
    <property type="entry name" value="DUF6519"/>
    <property type="match status" value="1"/>
</dbReference>
<dbReference type="RefSeq" id="WP_164275468.1">
    <property type="nucleotide sequence ID" value="NZ_JAAGMQ010000526.1"/>
</dbReference>
<dbReference type="InterPro" id="IPR011050">
    <property type="entry name" value="Pectin_lyase_fold/virulence"/>
</dbReference>
<organism evidence="1 2">
    <name type="scientific">Streptomyces rubrogriseus</name>
    <dbReference type="NCBI Taxonomy" id="194673"/>
    <lineage>
        <taxon>Bacteria</taxon>
        <taxon>Bacillati</taxon>
        <taxon>Actinomycetota</taxon>
        <taxon>Actinomycetes</taxon>
        <taxon>Kitasatosporales</taxon>
        <taxon>Streptomycetaceae</taxon>
        <taxon>Streptomyces</taxon>
        <taxon>Streptomyces violaceoruber group</taxon>
    </lineage>
</organism>
<evidence type="ECO:0008006" key="3">
    <source>
        <dbReference type="Google" id="ProtNLM"/>
    </source>
</evidence>
<protein>
    <recommendedName>
        <fullName evidence="3">Right-handed parallel beta-helix repeat-containing protein</fullName>
    </recommendedName>
</protein>
<dbReference type="Proteomes" id="UP000475666">
    <property type="component" value="Unassembled WGS sequence"/>
</dbReference>
<name>A0A6G3TEG8_9ACTN</name>
<evidence type="ECO:0000313" key="1">
    <source>
        <dbReference type="EMBL" id="NEC34993.1"/>
    </source>
</evidence>
<comment type="caution">
    <text evidence="1">The sequence shown here is derived from an EMBL/GenBank/DDBJ whole genome shotgun (WGS) entry which is preliminary data.</text>
</comment>
<dbReference type="AlphaFoldDB" id="A0A6G3TEG8"/>